<accession>A0ABW2X5R3</accession>
<protein>
    <recommendedName>
        <fullName evidence="3">Leucine-rich repeat domain-containing protein</fullName>
    </recommendedName>
</protein>
<name>A0ABW2X5R3_9ACTN</name>
<keyword evidence="2" id="KW-1185">Reference proteome</keyword>
<dbReference type="EMBL" id="JBHTGL010000008">
    <property type="protein sequence ID" value="MFD0627916.1"/>
    <property type="molecule type" value="Genomic_DNA"/>
</dbReference>
<gene>
    <name evidence="1" type="ORF">ACFQ2K_40065</name>
</gene>
<evidence type="ECO:0000313" key="1">
    <source>
        <dbReference type="EMBL" id="MFD0627916.1"/>
    </source>
</evidence>
<evidence type="ECO:0000313" key="2">
    <source>
        <dbReference type="Proteomes" id="UP001596915"/>
    </source>
</evidence>
<dbReference type="Gene3D" id="3.80.10.10">
    <property type="entry name" value="Ribonuclease Inhibitor"/>
    <property type="match status" value="1"/>
</dbReference>
<organism evidence="1 2">
    <name type="scientific">Streptomyces sanglieri</name>
    <dbReference type="NCBI Taxonomy" id="193460"/>
    <lineage>
        <taxon>Bacteria</taxon>
        <taxon>Bacillati</taxon>
        <taxon>Actinomycetota</taxon>
        <taxon>Actinomycetes</taxon>
        <taxon>Kitasatosporales</taxon>
        <taxon>Streptomycetaceae</taxon>
        <taxon>Streptomyces</taxon>
    </lineage>
</organism>
<dbReference type="InterPro" id="IPR032675">
    <property type="entry name" value="LRR_dom_sf"/>
</dbReference>
<dbReference type="Proteomes" id="UP001596915">
    <property type="component" value="Unassembled WGS sequence"/>
</dbReference>
<proteinExistence type="predicted"/>
<evidence type="ECO:0008006" key="3">
    <source>
        <dbReference type="Google" id="ProtNLM"/>
    </source>
</evidence>
<sequence length="221" mass="24725">MSEAWGSFDTDDYAREVLATGTWDKASVSAASADQVAALRYVPEARGIHLRGDHPDLSPLTSRRGLERLFVFGNTALTDIAPMASMRSLTDVGLSLCPEVRDLSPLSDLPLTYLSLSELHPELPAEQLEPLTEVRYLSLGHRFAVDSIGELKLSSRLRSLFLIRDACELSLEGIEQWTELEAFRAESPSQFRYVCRTPFFRRLRQLSLARLNPSTWPSSPT</sequence>
<comment type="caution">
    <text evidence="1">The sequence shown here is derived from an EMBL/GenBank/DDBJ whole genome shotgun (WGS) entry which is preliminary data.</text>
</comment>
<reference evidence="2" key="1">
    <citation type="journal article" date="2019" name="Int. J. Syst. Evol. Microbiol.">
        <title>The Global Catalogue of Microorganisms (GCM) 10K type strain sequencing project: providing services to taxonomists for standard genome sequencing and annotation.</title>
        <authorList>
            <consortium name="The Broad Institute Genomics Platform"/>
            <consortium name="The Broad Institute Genome Sequencing Center for Infectious Disease"/>
            <person name="Wu L."/>
            <person name="Ma J."/>
        </authorList>
    </citation>
    <scope>NUCLEOTIDE SEQUENCE [LARGE SCALE GENOMIC DNA]</scope>
    <source>
        <strain evidence="2">JCM 12607</strain>
    </source>
</reference>
<dbReference type="SUPFAM" id="SSF52058">
    <property type="entry name" value="L domain-like"/>
    <property type="match status" value="1"/>
</dbReference>